<dbReference type="PANTHER" id="PTHR22937">
    <property type="entry name" value="E3 UBIQUITIN-PROTEIN LIGASE RNF165"/>
    <property type="match status" value="1"/>
</dbReference>
<dbReference type="Gene3D" id="3.30.40.10">
    <property type="entry name" value="Zinc/RING finger domain, C3HC4 (zinc finger)"/>
    <property type="match status" value="1"/>
</dbReference>
<dbReference type="Proteomes" id="UP001295684">
    <property type="component" value="Unassembled WGS sequence"/>
</dbReference>
<feature type="compositionally biased region" description="Basic residues" evidence="10">
    <location>
        <begin position="79"/>
        <end position="90"/>
    </location>
</feature>
<evidence type="ECO:0000259" key="11">
    <source>
        <dbReference type="PROSITE" id="PS50089"/>
    </source>
</evidence>
<evidence type="ECO:0000256" key="8">
    <source>
        <dbReference type="PROSITE-ProRule" id="PRU00175"/>
    </source>
</evidence>
<proteinExistence type="predicted"/>
<comment type="catalytic activity">
    <reaction evidence="1">
        <text>S-ubiquitinyl-[E2 ubiquitin-conjugating enzyme]-L-cysteine + [acceptor protein]-L-lysine = [E2 ubiquitin-conjugating enzyme]-L-cysteine + N(6)-ubiquitinyl-[acceptor protein]-L-lysine.</text>
        <dbReference type="EC" id="2.3.2.27"/>
    </reaction>
</comment>
<dbReference type="InterPro" id="IPR045191">
    <property type="entry name" value="MBR1/2-like"/>
</dbReference>
<evidence type="ECO:0000256" key="6">
    <source>
        <dbReference type="ARBA" id="ARBA00022786"/>
    </source>
</evidence>
<evidence type="ECO:0000313" key="12">
    <source>
        <dbReference type="EMBL" id="CAI2369901.1"/>
    </source>
</evidence>
<dbReference type="GO" id="GO:0061630">
    <property type="term" value="F:ubiquitin protein ligase activity"/>
    <property type="evidence" value="ECO:0007669"/>
    <property type="project" value="UniProtKB-EC"/>
</dbReference>
<dbReference type="PROSITE" id="PS50089">
    <property type="entry name" value="ZF_RING_2"/>
    <property type="match status" value="1"/>
</dbReference>
<name>A0AAD1UL80_EUPCR</name>
<evidence type="ECO:0000256" key="10">
    <source>
        <dbReference type="SAM" id="MobiDB-lite"/>
    </source>
</evidence>
<dbReference type="PANTHER" id="PTHR22937:SF218">
    <property type="entry name" value="RING-TYPE E3 UBIQUITIN TRANSFERASE"/>
    <property type="match status" value="1"/>
</dbReference>
<feature type="region of interest" description="Disordered" evidence="10">
    <location>
        <begin position="79"/>
        <end position="127"/>
    </location>
</feature>
<organism evidence="12 13">
    <name type="scientific">Euplotes crassus</name>
    <dbReference type="NCBI Taxonomy" id="5936"/>
    <lineage>
        <taxon>Eukaryota</taxon>
        <taxon>Sar</taxon>
        <taxon>Alveolata</taxon>
        <taxon>Ciliophora</taxon>
        <taxon>Intramacronucleata</taxon>
        <taxon>Spirotrichea</taxon>
        <taxon>Hypotrichia</taxon>
        <taxon>Euplotida</taxon>
        <taxon>Euplotidae</taxon>
        <taxon>Moneuplotes</taxon>
    </lineage>
</organism>
<dbReference type="EMBL" id="CAMPGE010011055">
    <property type="protein sequence ID" value="CAI2369901.1"/>
    <property type="molecule type" value="Genomic_DNA"/>
</dbReference>
<feature type="compositionally biased region" description="Basic and acidic residues" evidence="10">
    <location>
        <begin position="102"/>
        <end position="112"/>
    </location>
</feature>
<dbReference type="SUPFAM" id="SSF57850">
    <property type="entry name" value="RING/U-box"/>
    <property type="match status" value="1"/>
</dbReference>
<dbReference type="InterPro" id="IPR013083">
    <property type="entry name" value="Znf_RING/FYVE/PHD"/>
</dbReference>
<keyword evidence="4" id="KW-0479">Metal-binding</keyword>
<evidence type="ECO:0000256" key="4">
    <source>
        <dbReference type="ARBA" id="ARBA00022723"/>
    </source>
</evidence>
<comment type="caution">
    <text evidence="12">The sequence shown here is derived from an EMBL/GenBank/DDBJ whole genome shotgun (WGS) entry which is preliminary data.</text>
</comment>
<keyword evidence="13" id="KW-1185">Reference proteome</keyword>
<dbReference type="EC" id="2.3.2.27" evidence="2"/>
<keyword evidence="9" id="KW-0175">Coiled coil</keyword>
<dbReference type="InterPro" id="IPR001841">
    <property type="entry name" value="Znf_RING"/>
</dbReference>
<evidence type="ECO:0000256" key="3">
    <source>
        <dbReference type="ARBA" id="ARBA00022679"/>
    </source>
</evidence>
<keyword evidence="5 8" id="KW-0863">Zinc-finger</keyword>
<keyword evidence="3" id="KW-0808">Transferase</keyword>
<sequence>MESYSFLANIDSEINQVGDTSHDFEIRPTQTRPPVSREKMFKYKKIKPTVRLNQAKYEEEKKEIKRLEMVNQQRKMMMMKKKKKPMRRSNHLPPPRAPARAPARDSSMRRETTQLQRPQAINSREERRRNISQHVQRFFTDAETALSQMNIQQEVENTYGNMDERLDEIERALDEINISVNNPEGFKEHKNENIFNKWINTISQDRFVSRWITEKANKSKGDDVCNICLDVYNINDRTLTLPCSHDFHYSCLKEWFKKKPECPKCRRAFK</sequence>
<dbReference type="Pfam" id="PF13639">
    <property type="entry name" value="zf-RING_2"/>
    <property type="match status" value="1"/>
</dbReference>
<dbReference type="GO" id="GO:0008270">
    <property type="term" value="F:zinc ion binding"/>
    <property type="evidence" value="ECO:0007669"/>
    <property type="project" value="UniProtKB-KW"/>
</dbReference>
<evidence type="ECO:0000256" key="5">
    <source>
        <dbReference type="ARBA" id="ARBA00022771"/>
    </source>
</evidence>
<feature type="coiled-coil region" evidence="9">
    <location>
        <begin position="152"/>
        <end position="179"/>
    </location>
</feature>
<feature type="compositionally biased region" description="Polar residues" evidence="10">
    <location>
        <begin position="113"/>
        <end position="122"/>
    </location>
</feature>
<accession>A0AAD1UL80</accession>
<gene>
    <name evidence="12" type="ORF">ECRASSUSDP1_LOCUS11205</name>
</gene>
<dbReference type="SMART" id="SM00184">
    <property type="entry name" value="RING"/>
    <property type="match status" value="1"/>
</dbReference>
<keyword evidence="6" id="KW-0833">Ubl conjugation pathway</keyword>
<dbReference type="AlphaFoldDB" id="A0AAD1UL80"/>
<feature type="domain" description="RING-type" evidence="11">
    <location>
        <begin position="225"/>
        <end position="266"/>
    </location>
</feature>
<evidence type="ECO:0000256" key="7">
    <source>
        <dbReference type="ARBA" id="ARBA00022833"/>
    </source>
</evidence>
<reference evidence="12" key="1">
    <citation type="submission" date="2023-07" db="EMBL/GenBank/DDBJ databases">
        <authorList>
            <consortium name="AG Swart"/>
            <person name="Singh M."/>
            <person name="Singh A."/>
            <person name="Seah K."/>
            <person name="Emmerich C."/>
        </authorList>
    </citation>
    <scope>NUCLEOTIDE SEQUENCE</scope>
    <source>
        <strain evidence="12">DP1</strain>
    </source>
</reference>
<protein>
    <recommendedName>
        <fullName evidence="2">RING-type E3 ubiquitin transferase</fullName>
        <ecNumber evidence="2">2.3.2.27</ecNumber>
    </recommendedName>
</protein>
<evidence type="ECO:0000313" key="13">
    <source>
        <dbReference type="Proteomes" id="UP001295684"/>
    </source>
</evidence>
<evidence type="ECO:0000256" key="1">
    <source>
        <dbReference type="ARBA" id="ARBA00000900"/>
    </source>
</evidence>
<keyword evidence="7" id="KW-0862">Zinc</keyword>
<evidence type="ECO:0000256" key="2">
    <source>
        <dbReference type="ARBA" id="ARBA00012483"/>
    </source>
</evidence>
<evidence type="ECO:0000256" key="9">
    <source>
        <dbReference type="SAM" id="Coils"/>
    </source>
</evidence>